<proteinExistence type="predicted"/>
<feature type="region of interest" description="Disordered" evidence="1">
    <location>
        <begin position="73"/>
        <end position="131"/>
    </location>
</feature>
<accession>A0AA38FFU2</accession>
<gene>
    <name evidence="2" type="ORF">KI387_031483</name>
</gene>
<comment type="caution">
    <text evidence="2">The sequence shown here is derived from an EMBL/GenBank/DDBJ whole genome shotgun (WGS) entry which is preliminary data.</text>
</comment>
<feature type="compositionally biased region" description="Basic and acidic residues" evidence="1">
    <location>
        <begin position="83"/>
        <end position="96"/>
    </location>
</feature>
<reference evidence="2 3" key="1">
    <citation type="journal article" date="2021" name="Nat. Plants">
        <title>The Taxus genome provides insights into paclitaxel biosynthesis.</title>
        <authorList>
            <person name="Xiong X."/>
            <person name="Gou J."/>
            <person name="Liao Q."/>
            <person name="Li Y."/>
            <person name="Zhou Q."/>
            <person name="Bi G."/>
            <person name="Li C."/>
            <person name="Du R."/>
            <person name="Wang X."/>
            <person name="Sun T."/>
            <person name="Guo L."/>
            <person name="Liang H."/>
            <person name="Lu P."/>
            <person name="Wu Y."/>
            <person name="Zhang Z."/>
            <person name="Ro D.K."/>
            <person name="Shang Y."/>
            <person name="Huang S."/>
            <person name="Yan J."/>
        </authorList>
    </citation>
    <scope>NUCLEOTIDE SEQUENCE [LARGE SCALE GENOMIC DNA]</scope>
    <source>
        <strain evidence="2">Ta-2019</strain>
    </source>
</reference>
<protein>
    <submittedName>
        <fullName evidence="2">Uncharacterized protein</fullName>
    </submittedName>
</protein>
<organism evidence="2 3">
    <name type="scientific">Taxus chinensis</name>
    <name type="common">Chinese yew</name>
    <name type="synonym">Taxus wallichiana var. chinensis</name>
    <dbReference type="NCBI Taxonomy" id="29808"/>
    <lineage>
        <taxon>Eukaryota</taxon>
        <taxon>Viridiplantae</taxon>
        <taxon>Streptophyta</taxon>
        <taxon>Embryophyta</taxon>
        <taxon>Tracheophyta</taxon>
        <taxon>Spermatophyta</taxon>
        <taxon>Pinopsida</taxon>
        <taxon>Pinidae</taxon>
        <taxon>Conifers II</taxon>
        <taxon>Cupressales</taxon>
        <taxon>Taxaceae</taxon>
        <taxon>Taxus</taxon>
    </lineage>
</organism>
<evidence type="ECO:0000313" key="2">
    <source>
        <dbReference type="EMBL" id="KAH9299801.1"/>
    </source>
</evidence>
<feature type="non-terminal residue" evidence="2">
    <location>
        <position position="1"/>
    </location>
</feature>
<dbReference type="AlphaFoldDB" id="A0AA38FFU2"/>
<dbReference type="EMBL" id="JAHRHJ020000010">
    <property type="protein sequence ID" value="KAH9299801.1"/>
    <property type="molecule type" value="Genomic_DNA"/>
</dbReference>
<sequence>MGQKKKRQIDMEGMEISVGAKTGRIYVRDPTKCSKIYGVNTQCRLYPVPGSKMCQKHIDLSKKCQMLQQLRKNKKELASQNQDKPHKSLNKKDKLNPTKTKTWKRKLCQTEVGNSEETHKLQPRPQEACFN</sequence>
<evidence type="ECO:0000313" key="3">
    <source>
        <dbReference type="Proteomes" id="UP000824469"/>
    </source>
</evidence>
<evidence type="ECO:0000256" key="1">
    <source>
        <dbReference type="SAM" id="MobiDB-lite"/>
    </source>
</evidence>
<keyword evidence="3" id="KW-1185">Reference proteome</keyword>
<name>A0AA38FFU2_TAXCH</name>
<dbReference type="Proteomes" id="UP000824469">
    <property type="component" value="Unassembled WGS sequence"/>
</dbReference>